<evidence type="ECO:0000313" key="4">
    <source>
        <dbReference type="Proteomes" id="UP000199529"/>
    </source>
</evidence>
<proteinExistence type="predicted"/>
<evidence type="ECO:0000259" key="2">
    <source>
        <dbReference type="Pfam" id="PF11203"/>
    </source>
</evidence>
<dbReference type="STRING" id="418495.SAMN05216215_104914"/>
<name>A0A1H3QRA1_9PSEU</name>
<sequence>MTSQTSAPPKSSPFGRSRDDEWFRPQRRPGRIGPISLTRLLAFEVVQLALCFFVFQALWALIVGGLIGVAAAVATFGWRGDQWWTEMLWLRLRFRRRRGIVAARRDDPRLSALCELAPDLTVENVAGEGDSRLGMGSDGAGWFAVLEVADDEGPRPPVPMAALARIATEQPGVVVQVALHSAPLPGTNRRDEVVWIAVRLDAQVVAESAVDSSSDPDVPVLLAELARRVERLLRRRGLRARPLDTNGLLDALVRSCDLAEPADRRPVQPHEEWDSWRSTRLWHGCFWMRSWPNPERGSLLMSALAEVPDAQVSISIALEPGQRDTDLSALVRVAADAQRYEQTCELVARLVEHAGGRLSRLDGQQMPAVYASAPTGGGAR</sequence>
<dbReference type="Pfam" id="PF11203">
    <property type="entry name" value="EccE"/>
    <property type="match status" value="1"/>
</dbReference>
<organism evidence="3 4">
    <name type="scientific">Saccharopolyspora shandongensis</name>
    <dbReference type="NCBI Taxonomy" id="418495"/>
    <lineage>
        <taxon>Bacteria</taxon>
        <taxon>Bacillati</taxon>
        <taxon>Actinomycetota</taxon>
        <taxon>Actinomycetes</taxon>
        <taxon>Pseudonocardiales</taxon>
        <taxon>Pseudonocardiaceae</taxon>
        <taxon>Saccharopolyspora</taxon>
    </lineage>
</organism>
<dbReference type="OrthoDB" id="4152590at2"/>
<keyword evidence="4" id="KW-1185">Reference proteome</keyword>
<accession>A0A1H3QRA1</accession>
<feature type="region of interest" description="Disordered" evidence="1">
    <location>
        <begin position="1"/>
        <end position="27"/>
    </location>
</feature>
<gene>
    <name evidence="3" type="ORF">SAMN05216215_104914</name>
</gene>
<evidence type="ECO:0000256" key="1">
    <source>
        <dbReference type="SAM" id="MobiDB-lite"/>
    </source>
</evidence>
<dbReference type="RefSeq" id="WP_093274593.1">
    <property type="nucleotide sequence ID" value="NZ_FNOK01000049.1"/>
</dbReference>
<dbReference type="InterPro" id="IPR050051">
    <property type="entry name" value="EccE_dom"/>
</dbReference>
<reference evidence="4" key="1">
    <citation type="submission" date="2016-10" db="EMBL/GenBank/DDBJ databases">
        <authorList>
            <person name="Varghese N."/>
            <person name="Submissions S."/>
        </authorList>
    </citation>
    <scope>NUCLEOTIDE SEQUENCE [LARGE SCALE GENOMIC DNA]</scope>
    <source>
        <strain evidence="4">CGMCC 4.3530</strain>
    </source>
</reference>
<feature type="domain" description="Type VII secretion system protein EccE" evidence="2">
    <location>
        <begin position="193"/>
        <end position="288"/>
    </location>
</feature>
<dbReference type="EMBL" id="FNOK01000049">
    <property type="protein sequence ID" value="SDZ15525.1"/>
    <property type="molecule type" value="Genomic_DNA"/>
</dbReference>
<protein>
    <submittedName>
        <fullName evidence="3">Type VII secretion protein EccE</fullName>
    </submittedName>
</protein>
<evidence type="ECO:0000313" key="3">
    <source>
        <dbReference type="EMBL" id="SDZ15525.1"/>
    </source>
</evidence>
<dbReference type="AlphaFoldDB" id="A0A1H3QRA1"/>
<dbReference type="Proteomes" id="UP000199529">
    <property type="component" value="Unassembled WGS sequence"/>
</dbReference>